<feature type="transmembrane region" description="Helical" evidence="1">
    <location>
        <begin position="51"/>
        <end position="70"/>
    </location>
</feature>
<dbReference type="STRING" id="476157.GCA_001663155_01923"/>
<evidence type="ECO:0000256" key="1">
    <source>
        <dbReference type="SAM" id="Phobius"/>
    </source>
</evidence>
<protein>
    <submittedName>
        <fullName evidence="2">Uncharacterized protein</fullName>
    </submittedName>
</protein>
<sequence>MLVPAIAMRITSEVHWGLKDFGAMISILFVAGFALEVSIRRSKTDIHRGLAVGFIIFVFLASWAELAVGIF</sequence>
<dbReference type="EMBL" id="VLLK01000001">
    <property type="protein sequence ID" value="TWJ09785.1"/>
    <property type="molecule type" value="Genomic_DNA"/>
</dbReference>
<feature type="transmembrane region" description="Helical" evidence="1">
    <location>
        <begin position="21"/>
        <end position="39"/>
    </location>
</feature>
<organism evidence="2 3">
    <name type="scientific">Altererythrobacter ishigakiensis</name>
    <dbReference type="NCBI Taxonomy" id="476157"/>
    <lineage>
        <taxon>Bacteria</taxon>
        <taxon>Pseudomonadati</taxon>
        <taxon>Pseudomonadota</taxon>
        <taxon>Alphaproteobacteria</taxon>
        <taxon>Sphingomonadales</taxon>
        <taxon>Erythrobacteraceae</taxon>
        <taxon>Altererythrobacter</taxon>
    </lineage>
</organism>
<keyword evidence="1" id="KW-1133">Transmembrane helix</keyword>
<accession>A0A562UVZ3</accession>
<proteinExistence type="predicted"/>
<gene>
    <name evidence="2" type="ORF">JN10_1431</name>
</gene>
<name>A0A562UVZ3_9SPHN</name>
<keyword evidence="3" id="KW-1185">Reference proteome</keyword>
<reference evidence="2 3" key="1">
    <citation type="submission" date="2019-07" db="EMBL/GenBank/DDBJ databases">
        <title>Genomic Encyclopedia of Archaeal and Bacterial Type Strains, Phase II (KMG-II): from individual species to whole genera.</title>
        <authorList>
            <person name="Goeker M."/>
        </authorList>
    </citation>
    <scope>NUCLEOTIDE SEQUENCE [LARGE SCALE GENOMIC DNA]</scope>
    <source>
        <strain evidence="2 3">ATCC BAA-2084</strain>
    </source>
</reference>
<comment type="caution">
    <text evidence="2">The sequence shown here is derived from an EMBL/GenBank/DDBJ whole genome shotgun (WGS) entry which is preliminary data.</text>
</comment>
<dbReference type="AlphaFoldDB" id="A0A562UVZ3"/>
<evidence type="ECO:0000313" key="3">
    <source>
        <dbReference type="Proteomes" id="UP000320547"/>
    </source>
</evidence>
<keyword evidence="1" id="KW-0812">Transmembrane</keyword>
<keyword evidence="1" id="KW-0472">Membrane</keyword>
<dbReference type="Proteomes" id="UP000320547">
    <property type="component" value="Unassembled WGS sequence"/>
</dbReference>
<evidence type="ECO:0000313" key="2">
    <source>
        <dbReference type="EMBL" id="TWJ09785.1"/>
    </source>
</evidence>